<feature type="compositionally biased region" description="Basic and acidic residues" evidence="1">
    <location>
        <begin position="1"/>
        <end position="12"/>
    </location>
</feature>
<evidence type="ECO:0000259" key="2">
    <source>
        <dbReference type="PROSITE" id="PS50011"/>
    </source>
</evidence>
<dbReference type="InterPro" id="IPR011009">
    <property type="entry name" value="Kinase-like_dom_sf"/>
</dbReference>
<protein>
    <recommendedName>
        <fullName evidence="2">Protein kinase domain-containing protein</fullName>
    </recommendedName>
</protein>
<dbReference type="AlphaFoldDB" id="A0ABD3SSN7"/>
<keyword evidence="4" id="KW-1185">Reference proteome</keyword>
<feature type="domain" description="Protein kinase" evidence="2">
    <location>
        <begin position="171"/>
        <end position="558"/>
    </location>
</feature>
<proteinExistence type="predicted"/>
<dbReference type="Gene3D" id="1.10.510.10">
    <property type="entry name" value="Transferase(Phosphotransferase) domain 1"/>
    <property type="match status" value="1"/>
</dbReference>
<reference evidence="3 4" key="1">
    <citation type="submission" date="2024-10" db="EMBL/GenBank/DDBJ databases">
        <title>Updated reference genomes for cyclostephanoid diatoms.</title>
        <authorList>
            <person name="Roberts W.R."/>
            <person name="Alverson A.J."/>
        </authorList>
    </citation>
    <scope>NUCLEOTIDE SEQUENCE [LARGE SCALE GENOMIC DNA]</scope>
    <source>
        <strain evidence="3 4">AJA228-03</strain>
    </source>
</reference>
<dbReference type="PANTHER" id="PTHR36796">
    <property type="entry name" value="PROTEIN KINASE SUPERFAMILY PROTEIN"/>
    <property type="match status" value="1"/>
</dbReference>
<dbReference type="SUPFAM" id="SSF56112">
    <property type="entry name" value="Protein kinase-like (PK-like)"/>
    <property type="match status" value="1"/>
</dbReference>
<comment type="caution">
    <text evidence="3">The sequence shown here is derived from an EMBL/GenBank/DDBJ whole genome shotgun (WGS) entry which is preliminary data.</text>
</comment>
<dbReference type="InterPro" id="IPR000719">
    <property type="entry name" value="Prot_kinase_dom"/>
</dbReference>
<dbReference type="Proteomes" id="UP001530377">
    <property type="component" value="Unassembled WGS sequence"/>
</dbReference>
<dbReference type="PROSITE" id="PS50011">
    <property type="entry name" value="PROTEIN_KINASE_DOM"/>
    <property type="match status" value="1"/>
</dbReference>
<accession>A0ABD3SSN7</accession>
<gene>
    <name evidence="3" type="ORF">ACHAXA_003164</name>
</gene>
<name>A0ABD3SSN7_9STRA</name>
<sequence length="564" mass="63064">MSREEGILRRSSTESSSGYDVLENGDVVEYAKRRGGEETISIPLPIKRMVEDATFDLAGSTVREFGLGTDVMLIDYAGSAGYDRVTDWQYYEVDIMDGYDGGDGDEGRRTPVNPRPLDPNQPSRTRERGGGVVRLFRGELIGGTLGSKIRSRGLDARVWIKEYSGDDALSLAKAEKMGLGRLQSAWLRKVANDRKDMLRRMEDGEWMEMARRRYVDGLTNTPTRADDENLITLLELLSSRGAQFASLLGELNLDDYYDDEMADPNGWYKSLGVRPPKPGSVWLIFDYHGTFTASSYAVPSAIRRSRIPPKRGIFGWGIVEPPPLPPFRERANYVVRGVLRGMMSALATAHDAGLVHRSIGRSSFVLSSVGQDKREATSPYAVVTSRLRVILSDWGFSSLAMDAAREKEFGVRSRIFGIPGVDSYGDRDPSNDRAAIAVTEFAKAEDLHALGFVFLAMLFTTLAEPATLTAPMPATDDDTWQRLFSDIFEKDMVQFREYCANEEVWDSVVELLDEEDGAGWDLLRSLLLSRERLRDWYKDEDSGVEIVSASGLLSHPFFRLKMSN</sequence>
<feature type="region of interest" description="Disordered" evidence="1">
    <location>
        <begin position="101"/>
        <end position="129"/>
    </location>
</feature>
<evidence type="ECO:0000256" key="1">
    <source>
        <dbReference type="SAM" id="MobiDB-lite"/>
    </source>
</evidence>
<dbReference type="EMBL" id="JALLPB020000004">
    <property type="protein sequence ID" value="KAL3827430.1"/>
    <property type="molecule type" value="Genomic_DNA"/>
</dbReference>
<organism evidence="3 4">
    <name type="scientific">Cyclostephanos tholiformis</name>
    <dbReference type="NCBI Taxonomy" id="382380"/>
    <lineage>
        <taxon>Eukaryota</taxon>
        <taxon>Sar</taxon>
        <taxon>Stramenopiles</taxon>
        <taxon>Ochrophyta</taxon>
        <taxon>Bacillariophyta</taxon>
        <taxon>Coscinodiscophyceae</taxon>
        <taxon>Thalassiosirophycidae</taxon>
        <taxon>Stephanodiscales</taxon>
        <taxon>Stephanodiscaceae</taxon>
        <taxon>Cyclostephanos</taxon>
    </lineage>
</organism>
<dbReference type="PANTHER" id="PTHR36796:SF1">
    <property type="entry name" value="PROTEIN KINASE SUPERFAMILY PROTEIN"/>
    <property type="match status" value="1"/>
</dbReference>
<evidence type="ECO:0000313" key="3">
    <source>
        <dbReference type="EMBL" id="KAL3827430.1"/>
    </source>
</evidence>
<evidence type="ECO:0000313" key="4">
    <source>
        <dbReference type="Proteomes" id="UP001530377"/>
    </source>
</evidence>
<feature type="region of interest" description="Disordered" evidence="1">
    <location>
        <begin position="1"/>
        <end position="20"/>
    </location>
</feature>